<keyword evidence="10" id="KW-1185">Reference proteome</keyword>
<evidence type="ECO:0000313" key="10">
    <source>
        <dbReference type="Proteomes" id="UP001500767"/>
    </source>
</evidence>
<dbReference type="InterPro" id="IPR020781">
    <property type="entry name" value="ATPase_OSCP/d_CS"/>
</dbReference>
<keyword evidence="2 8" id="KW-0813">Transport</keyword>
<dbReference type="PROSITE" id="PS00389">
    <property type="entry name" value="ATPASE_DELTA"/>
    <property type="match status" value="1"/>
</dbReference>
<name>A0ABP6WR25_9ACTN</name>
<keyword evidence="6 8" id="KW-0139">CF(1)</keyword>
<comment type="subcellular location">
    <subcellularLocation>
        <location evidence="8">Cell membrane</location>
        <topology evidence="8">Peripheral membrane protein</topology>
    </subcellularLocation>
    <subcellularLocation>
        <location evidence="1">Membrane</location>
    </subcellularLocation>
</comment>
<gene>
    <name evidence="8" type="primary">atpH</name>
    <name evidence="9" type="ORF">GCM10022197_07650</name>
</gene>
<keyword evidence="3 8" id="KW-0375">Hydrogen ion transport</keyword>
<dbReference type="NCBIfam" id="NF009967">
    <property type="entry name" value="PRK13430.1"/>
    <property type="match status" value="1"/>
</dbReference>
<dbReference type="RefSeq" id="WP_204912162.1">
    <property type="nucleotide sequence ID" value="NZ_BAAAYR010000001.1"/>
</dbReference>
<reference evidence="10" key="1">
    <citation type="journal article" date="2019" name="Int. J. Syst. Evol. Microbiol.">
        <title>The Global Catalogue of Microorganisms (GCM) 10K type strain sequencing project: providing services to taxonomists for standard genome sequencing and annotation.</title>
        <authorList>
            <consortium name="The Broad Institute Genomics Platform"/>
            <consortium name="The Broad Institute Genome Sequencing Center for Infectious Disease"/>
            <person name="Wu L."/>
            <person name="Ma J."/>
        </authorList>
    </citation>
    <scope>NUCLEOTIDE SEQUENCE [LARGE SCALE GENOMIC DNA]</scope>
    <source>
        <strain evidence="10">JCM 16540</strain>
    </source>
</reference>
<evidence type="ECO:0000256" key="2">
    <source>
        <dbReference type="ARBA" id="ARBA00022448"/>
    </source>
</evidence>
<evidence type="ECO:0000313" key="9">
    <source>
        <dbReference type="EMBL" id="GAA3554952.1"/>
    </source>
</evidence>
<comment type="function">
    <text evidence="8">This protein is part of the stalk that links CF(0) to CF(1). It either transmits conformational changes from CF(0) to CF(1) or is implicated in proton conduction.</text>
</comment>
<evidence type="ECO:0000256" key="7">
    <source>
        <dbReference type="ARBA" id="ARBA00023310"/>
    </source>
</evidence>
<keyword evidence="8" id="KW-1003">Cell membrane</keyword>
<evidence type="ECO:0000256" key="4">
    <source>
        <dbReference type="ARBA" id="ARBA00023065"/>
    </source>
</evidence>
<evidence type="ECO:0000256" key="3">
    <source>
        <dbReference type="ARBA" id="ARBA00022781"/>
    </source>
</evidence>
<evidence type="ECO:0000256" key="6">
    <source>
        <dbReference type="ARBA" id="ARBA00023196"/>
    </source>
</evidence>
<evidence type="ECO:0000256" key="5">
    <source>
        <dbReference type="ARBA" id="ARBA00023136"/>
    </source>
</evidence>
<keyword evidence="5 8" id="KW-0472">Membrane</keyword>
<dbReference type="EMBL" id="BAAAYR010000001">
    <property type="protein sequence ID" value="GAA3554952.1"/>
    <property type="molecule type" value="Genomic_DNA"/>
</dbReference>
<organism evidence="9 10">
    <name type="scientific">Microlunatus spumicola</name>
    <dbReference type="NCBI Taxonomy" id="81499"/>
    <lineage>
        <taxon>Bacteria</taxon>
        <taxon>Bacillati</taxon>
        <taxon>Actinomycetota</taxon>
        <taxon>Actinomycetes</taxon>
        <taxon>Propionibacteriales</taxon>
        <taxon>Propionibacteriaceae</taxon>
        <taxon>Microlunatus</taxon>
    </lineage>
</organism>
<comment type="function">
    <text evidence="8">F(1)F(0) ATP synthase produces ATP from ADP in the presence of a proton or sodium gradient. F-type ATPases consist of two structural domains, F(1) containing the extramembraneous catalytic core and F(0) containing the membrane proton channel, linked together by a central stalk and a peripheral stalk. During catalysis, ATP synthesis in the catalytic domain of F(1) is coupled via a rotary mechanism of the central stalk subunits to proton translocation.</text>
</comment>
<dbReference type="PANTHER" id="PTHR11910">
    <property type="entry name" value="ATP SYNTHASE DELTA CHAIN"/>
    <property type="match status" value="1"/>
</dbReference>
<sequence length="291" mass="31241">MTVSDTQLYALDGVLDERYGRASSRADGGFLSRVVGAVTNAPDPADLDTLAPDLFAVVDALGSSVALRRAVTDPGTEAAQRQGLVRGLLDGKVSRTALEVVVEAAGMRWGTGQTFVAALERQAVRAELLSAERAGVLDETEDELFRFARLVESDPELRNAFSDRAMPLSARQDLVGDLLSGRAGDATVALARRAVVARERTFAHTIEGYVDLAAAQRNRVVATVRVARPLDDEQRRRLQAALARQVGRDLVIQEVIDPDVLGGVRVELGDEVVEGTVAGRLDEARRLFGNA</sequence>
<dbReference type="PRINTS" id="PR00125">
    <property type="entry name" value="ATPASEDELTA"/>
</dbReference>
<proteinExistence type="inferred from homology"/>
<dbReference type="InterPro" id="IPR000711">
    <property type="entry name" value="ATPase_OSCP/dsu"/>
</dbReference>
<comment type="caution">
    <text evidence="9">The sequence shown here is derived from an EMBL/GenBank/DDBJ whole genome shotgun (WGS) entry which is preliminary data.</text>
</comment>
<evidence type="ECO:0000256" key="8">
    <source>
        <dbReference type="HAMAP-Rule" id="MF_01416"/>
    </source>
</evidence>
<accession>A0ABP6WR25</accession>
<dbReference type="Proteomes" id="UP001500767">
    <property type="component" value="Unassembled WGS sequence"/>
</dbReference>
<protein>
    <recommendedName>
        <fullName evidence="8">ATP synthase subunit delta</fullName>
    </recommendedName>
    <alternativeName>
        <fullName evidence="8">ATP synthase F(1) sector subunit delta</fullName>
    </alternativeName>
    <alternativeName>
        <fullName evidence="8">F-type ATPase subunit delta</fullName>
        <shortName evidence="8">F-ATPase subunit delta</shortName>
    </alternativeName>
</protein>
<comment type="similarity">
    <text evidence="8">Belongs to the ATPase delta chain family.</text>
</comment>
<evidence type="ECO:0000256" key="1">
    <source>
        <dbReference type="ARBA" id="ARBA00004370"/>
    </source>
</evidence>
<dbReference type="Pfam" id="PF00213">
    <property type="entry name" value="OSCP"/>
    <property type="match status" value="1"/>
</dbReference>
<keyword evidence="7 8" id="KW-0066">ATP synthesis</keyword>
<keyword evidence="4 8" id="KW-0406">Ion transport</keyword>
<dbReference type="HAMAP" id="MF_01416">
    <property type="entry name" value="ATP_synth_delta_bact"/>
    <property type="match status" value="1"/>
</dbReference>